<organism evidence="9 10">
    <name type="scientific">Zasmidium cellare</name>
    <name type="common">Wine cellar mold</name>
    <name type="synonym">Racodium cellare</name>
    <dbReference type="NCBI Taxonomy" id="395010"/>
    <lineage>
        <taxon>Eukaryota</taxon>
        <taxon>Fungi</taxon>
        <taxon>Dikarya</taxon>
        <taxon>Ascomycota</taxon>
        <taxon>Pezizomycotina</taxon>
        <taxon>Dothideomycetes</taxon>
        <taxon>Dothideomycetidae</taxon>
        <taxon>Mycosphaerellales</taxon>
        <taxon>Mycosphaerellaceae</taxon>
        <taxon>Zasmidium</taxon>
    </lineage>
</organism>
<dbReference type="SMART" id="SM00066">
    <property type="entry name" value="GAL4"/>
    <property type="match status" value="1"/>
</dbReference>
<evidence type="ECO:0000256" key="3">
    <source>
        <dbReference type="ARBA" id="ARBA00023015"/>
    </source>
</evidence>
<dbReference type="Gene3D" id="4.10.240.10">
    <property type="entry name" value="Zn(2)-C6 fungal-type DNA-binding domain"/>
    <property type="match status" value="1"/>
</dbReference>
<reference evidence="9 10" key="1">
    <citation type="journal article" date="2023" name="G3 (Bethesda)">
        <title>A chromosome-level genome assembly of Zasmidium syzygii isolated from banana leaves.</title>
        <authorList>
            <person name="van Westerhoven A.C."/>
            <person name="Mehrabi R."/>
            <person name="Talebi R."/>
            <person name="Steentjes M.B.F."/>
            <person name="Corcolon B."/>
            <person name="Chong P.A."/>
            <person name="Kema G.H.J."/>
            <person name="Seidl M.F."/>
        </authorList>
    </citation>
    <scope>NUCLEOTIDE SEQUENCE [LARGE SCALE GENOMIC DNA]</scope>
    <source>
        <strain evidence="9 10">P124</strain>
    </source>
</reference>
<evidence type="ECO:0000256" key="1">
    <source>
        <dbReference type="ARBA" id="ARBA00022723"/>
    </source>
</evidence>
<keyword evidence="10" id="KW-1185">Reference proteome</keyword>
<dbReference type="PANTHER" id="PTHR36206:SF4">
    <property type="entry name" value="HYPOTHETICAL CONSERVED PROTEIN (EUROFUNG)-RELATED"/>
    <property type="match status" value="1"/>
</dbReference>
<dbReference type="SUPFAM" id="SSF57701">
    <property type="entry name" value="Zn2/Cys6 DNA-binding domain"/>
    <property type="match status" value="1"/>
</dbReference>
<evidence type="ECO:0000259" key="8">
    <source>
        <dbReference type="PROSITE" id="PS50048"/>
    </source>
</evidence>
<dbReference type="PROSITE" id="PS50048">
    <property type="entry name" value="ZN2_CY6_FUNGAL_2"/>
    <property type="match status" value="1"/>
</dbReference>
<dbReference type="InterPro" id="IPR036864">
    <property type="entry name" value="Zn2-C6_fun-type_DNA-bd_sf"/>
</dbReference>
<dbReference type="CDD" id="cd00067">
    <property type="entry name" value="GAL4"/>
    <property type="match status" value="1"/>
</dbReference>
<feature type="region of interest" description="Disordered" evidence="7">
    <location>
        <begin position="58"/>
        <end position="84"/>
    </location>
</feature>
<keyword evidence="1" id="KW-0479">Metal-binding</keyword>
<dbReference type="Proteomes" id="UP001305779">
    <property type="component" value="Unassembled WGS sequence"/>
</dbReference>
<keyword evidence="3" id="KW-0805">Transcription regulation</keyword>
<gene>
    <name evidence="9" type="ORF">PRZ48_010841</name>
</gene>
<accession>A0ABR0E9T5</accession>
<dbReference type="InterPro" id="IPR001138">
    <property type="entry name" value="Zn2Cys6_DnaBD"/>
</dbReference>
<keyword evidence="4" id="KW-0238">DNA-binding</keyword>
<dbReference type="InterPro" id="IPR021858">
    <property type="entry name" value="Fun_TF"/>
</dbReference>
<evidence type="ECO:0000313" key="9">
    <source>
        <dbReference type="EMBL" id="KAK4498184.1"/>
    </source>
</evidence>
<dbReference type="PROSITE" id="PS00463">
    <property type="entry name" value="ZN2_CY6_FUNGAL_1"/>
    <property type="match status" value="1"/>
</dbReference>
<feature type="domain" description="Zn(2)-C6 fungal-type" evidence="8">
    <location>
        <begin position="13"/>
        <end position="43"/>
    </location>
</feature>
<keyword evidence="6" id="KW-0539">Nucleus</keyword>
<evidence type="ECO:0000256" key="7">
    <source>
        <dbReference type="SAM" id="MobiDB-lite"/>
    </source>
</evidence>
<evidence type="ECO:0000256" key="2">
    <source>
        <dbReference type="ARBA" id="ARBA00022833"/>
    </source>
</evidence>
<dbReference type="Pfam" id="PF11951">
    <property type="entry name" value="Fungal_trans_2"/>
    <property type="match status" value="1"/>
</dbReference>
<dbReference type="Pfam" id="PF00172">
    <property type="entry name" value="Zn_clus"/>
    <property type="match status" value="1"/>
</dbReference>
<proteinExistence type="predicted"/>
<sequence>MPSKRPHRKSRLGCLQCKQRRIRCFGGPPQCERCCKHRLECEYKQWTFLNRISSTEEVSSDRPTSSNVLTLTLPHPSLANETSQDEDDEKLFQFQCLHPSPSPSSSLSSLSEGWNPAHAAALHYFRTFAATDFKGYLASEFWTSMLYQRSEHRVPVHQALLAISNAHRERVTAFGQPLSGSTVRLYVKAIQLAVEHIQEESKVDEVRATSLYCCAIFYCFELFNKNPRAADIHLDNGLRLLREWHRLSPTWPPSRLSQAARDDFAKLLYTIGRLDLDRMLRSVATISSDHDEKIFTSGLQPPPDHTLDYFELKCRMMLLSRRVTRFIRRYDSIPISEVPAHVLFSRLQLQSMITEMENLLDQRETMHHSTYQNELAALSTLRLYLVTHRVRLLMMFALDQAQRTAVYDEYADVMLRHAKMAWAAFSAHSERAPLLPEPGVLVPIQWLARGVSREESRREALEFIEQYYAIEGVSVFE</sequence>
<evidence type="ECO:0000256" key="6">
    <source>
        <dbReference type="ARBA" id="ARBA00023242"/>
    </source>
</evidence>
<evidence type="ECO:0000313" key="10">
    <source>
        <dbReference type="Proteomes" id="UP001305779"/>
    </source>
</evidence>
<protein>
    <recommendedName>
        <fullName evidence="8">Zn(2)-C6 fungal-type domain-containing protein</fullName>
    </recommendedName>
</protein>
<evidence type="ECO:0000256" key="5">
    <source>
        <dbReference type="ARBA" id="ARBA00023163"/>
    </source>
</evidence>
<comment type="caution">
    <text evidence="9">The sequence shown here is derived from an EMBL/GenBank/DDBJ whole genome shotgun (WGS) entry which is preliminary data.</text>
</comment>
<keyword evidence="5" id="KW-0804">Transcription</keyword>
<keyword evidence="2" id="KW-0862">Zinc</keyword>
<dbReference type="PANTHER" id="PTHR36206">
    <property type="entry name" value="ASPERCRYPTIN BIOSYNTHESIS CLUSTER-SPECIFIC TRANSCRIPTION REGULATOR ATNN-RELATED"/>
    <property type="match status" value="1"/>
</dbReference>
<dbReference type="EMBL" id="JAXOVC010000008">
    <property type="protein sequence ID" value="KAK4498184.1"/>
    <property type="molecule type" value="Genomic_DNA"/>
</dbReference>
<name>A0ABR0E9T5_ZASCE</name>
<dbReference type="InterPro" id="IPR052360">
    <property type="entry name" value="Transcr_Regulatory_Proteins"/>
</dbReference>
<evidence type="ECO:0000256" key="4">
    <source>
        <dbReference type="ARBA" id="ARBA00023125"/>
    </source>
</evidence>
<feature type="compositionally biased region" description="Polar residues" evidence="7">
    <location>
        <begin position="58"/>
        <end position="70"/>
    </location>
</feature>